<keyword evidence="3" id="KW-1185">Reference proteome</keyword>
<dbReference type="EMBL" id="FOUY01000004">
    <property type="protein sequence ID" value="SFM86730.1"/>
    <property type="molecule type" value="Genomic_DNA"/>
</dbReference>
<dbReference type="PROSITE" id="PS50921">
    <property type="entry name" value="ANTAR"/>
    <property type="match status" value="1"/>
</dbReference>
<reference evidence="2 3" key="1">
    <citation type="submission" date="2016-10" db="EMBL/GenBank/DDBJ databases">
        <authorList>
            <person name="de Groot N.N."/>
        </authorList>
    </citation>
    <scope>NUCLEOTIDE SEQUENCE [LARGE SCALE GENOMIC DNA]</scope>
    <source>
        <strain evidence="2 3">CGMCC 4.1877</strain>
    </source>
</reference>
<dbReference type="RefSeq" id="WP_245773326.1">
    <property type="nucleotide sequence ID" value="NZ_FOUY01000004.1"/>
</dbReference>
<proteinExistence type="predicted"/>
<dbReference type="AlphaFoldDB" id="A0A1I4UD29"/>
<dbReference type="Pfam" id="PF14417">
    <property type="entry name" value="MEDS"/>
    <property type="match status" value="1"/>
</dbReference>
<evidence type="ECO:0000313" key="3">
    <source>
        <dbReference type="Proteomes" id="UP000199614"/>
    </source>
</evidence>
<evidence type="ECO:0000259" key="1">
    <source>
        <dbReference type="PROSITE" id="PS50921"/>
    </source>
</evidence>
<dbReference type="STRING" id="260086.SAMN05216207_100422"/>
<dbReference type="InterPro" id="IPR005561">
    <property type="entry name" value="ANTAR"/>
</dbReference>
<name>A0A1I4UD29_PSUAM</name>
<dbReference type="GO" id="GO:0003723">
    <property type="term" value="F:RNA binding"/>
    <property type="evidence" value="ECO:0007669"/>
    <property type="project" value="InterPro"/>
</dbReference>
<gene>
    <name evidence="2" type="ORF">SAMN05216207_100422</name>
</gene>
<protein>
    <submittedName>
        <fullName evidence="2">ANTAR domain-containing protein</fullName>
    </submittedName>
</protein>
<dbReference type="SMART" id="SM01012">
    <property type="entry name" value="ANTAR"/>
    <property type="match status" value="1"/>
</dbReference>
<dbReference type="InterPro" id="IPR011006">
    <property type="entry name" value="CheY-like_superfamily"/>
</dbReference>
<dbReference type="InterPro" id="IPR025847">
    <property type="entry name" value="MEDS_domain"/>
</dbReference>
<dbReference type="SUPFAM" id="SSF52172">
    <property type="entry name" value="CheY-like"/>
    <property type="match status" value="1"/>
</dbReference>
<dbReference type="Gene3D" id="1.10.10.10">
    <property type="entry name" value="Winged helix-like DNA-binding domain superfamily/Winged helix DNA-binding domain"/>
    <property type="match status" value="1"/>
</dbReference>
<dbReference type="Pfam" id="PF03861">
    <property type="entry name" value="ANTAR"/>
    <property type="match status" value="1"/>
</dbReference>
<dbReference type="InterPro" id="IPR036388">
    <property type="entry name" value="WH-like_DNA-bd_sf"/>
</dbReference>
<sequence>MRRHGVASSARGLVPFGHLGWVYDDRADLGVQAHGYLSDGLALGQWVEYVGDGDRAALRADLAAWGLEPERAARVTVTPVWEFYEFLDDGMTVDAVASVDTRVRATEHALEAGYSGFRAVVDAGAVSRTPRQRAAFAEFELLIDRKMAVLPVSALCAFDRDAAGAGADELACLHPWTGPGIGGFRLFAGTDPATVMLAGTVGAEERERWSTVLARAWPWAPQGPVTVDAGRLEVREPQVLADLDAYVGHAGRPGPTRLRLDPGAPVTGWARGALTHVEVITADGGAPPASATAAGNGSMMDGPGLARRLHHRERQLASLPAIEQAKGVLVAMLGVDDDEAFALLVSVSQDTNVKLREVARELVAELAGAADGPARRLVLDAVARTRGRLGGRTDR</sequence>
<feature type="domain" description="ANTAR" evidence="1">
    <location>
        <begin position="302"/>
        <end position="363"/>
    </location>
</feature>
<dbReference type="Proteomes" id="UP000199614">
    <property type="component" value="Unassembled WGS sequence"/>
</dbReference>
<organism evidence="2 3">
    <name type="scientific">Pseudonocardia ammonioxydans</name>
    <dbReference type="NCBI Taxonomy" id="260086"/>
    <lineage>
        <taxon>Bacteria</taxon>
        <taxon>Bacillati</taxon>
        <taxon>Actinomycetota</taxon>
        <taxon>Actinomycetes</taxon>
        <taxon>Pseudonocardiales</taxon>
        <taxon>Pseudonocardiaceae</taxon>
        <taxon>Pseudonocardia</taxon>
    </lineage>
</organism>
<evidence type="ECO:0000313" key="2">
    <source>
        <dbReference type="EMBL" id="SFM86730.1"/>
    </source>
</evidence>
<accession>A0A1I4UD29</accession>